<evidence type="ECO:0000313" key="10">
    <source>
        <dbReference type="EMBL" id="KPJ19657.1"/>
    </source>
</evidence>
<dbReference type="InParanoid" id="A0A194RQ90"/>
<dbReference type="PANTHER" id="PTHR11923:SF67">
    <property type="entry name" value="RE68569P"/>
    <property type="match status" value="1"/>
</dbReference>
<keyword evidence="3" id="KW-1003">Cell membrane</keyword>
<protein>
    <submittedName>
        <fullName evidence="10">Scavenger receptor class B member 1</fullName>
    </submittedName>
</protein>
<evidence type="ECO:0000256" key="2">
    <source>
        <dbReference type="ARBA" id="ARBA00010532"/>
    </source>
</evidence>
<feature type="transmembrane region" description="Helical" evidence="9">
    <location>
        <begin position="20"/>
        <end position="39"/>
    </location>
</feature>
<keyword evidence="6 9" id="KW-0472">Membrane</keyword>
<evidence type="ECO:0000256" key="9">
    <source>
        <dbReference type="SAM" id="Phobius"/>
    </source>
</evidence>
<dbReference type="PRINTS" id="PR01609">
    <property type="entry name" value="CD36FAMILY"/>
</dbReference>
<feature type="transmembrane region" description="Helical" evidence="9">
    <location>
        <begin position="493"/>
        <end position="518"/>
    </location>
</feature>
<keyword evidence="10" id="KW-0675">Receptor</keyword>
<dbReference type="InterPro" id="IPR002159">
    <property type="entry name" value="CD36_fam"/>
</dbReference>
<keyword evidence="7" id="KW-0325">Glycoprotein</keyword>
<evidence type="ECO:0000256" key="6">
    <source>
        <dbReference type="ARBA" id="ARBA00023136"/>
    </source>
</evidence>
<dbReference type="PROSITE" id="PS51257">
    <property type="entry name" value="PROKAR_LIPOPROTEIN"/>
    <property type="match status" value="1"/>
</dbReference>
<feature type="compositionally biased region" description="Basic and acidic residues" evidence="8">
    <location>
        <begin position="622"/>
        <end position="645"/>
    </location>
</feature>
<dbReference type="Proteomes" id="UP000053240">
    <property type="component" value="Unassembled WGS sequence"/>
</dbReference>
<dbReference type="GO" id="GO:0005886">
    <property type="term" value="C:plasma membrane"/>
    <property type="evidence" value="ECO:0007669"/>
    <property type="project" value="UniProtKB-SubCell"/>
</dbReference>
<proteinExistence type="inferred from homology"/>
<evidence type="ECO:0000256" key="7">
    <source>
        <dbReference type="ARBA" id="ARBA00023180"/>
    </source>
</evidence>
<evidence type="ECO:0000256" key="8">
    <source>
        <dbReference type="SAM" id="MobiDB-lite"/>
    </source>
</evidence>
<comment type="similarity">
    <text evidence="2">Belongs to the CD36 family.</text>
</comment>
<feature type="region of interest" description="Disordered" evidence="8">
    <location>
        <begin position="622"/>
        <end position="655"/>
    </location>
</feature>
<dbReference type="PANTHER" id="PTHR11923">
    <property type="entry name" value="SCAVENGER RECEPTOR CLASS B TYPE-1 SR-B1"/>
    <property type="match status" value="1"/>
</dbReference>
<feature type="transmembrane region" description="Helical" evidence="9">
    <location>
        <begin position="51"/>
        <end position="75"/>
    </location>
</feature>
<name>A0A194RQ90_PAPMA</name>
<dbReference type="AlphaFoldDB" id="A0A194RQ90"/>
<keyword evidence="4 9" id="KW-0812">Transmembrane</keyword>
<evidence type="ECO:0000256" key="5">
    <source>
        <dbReference type="ARBA" id="ARBA00022989"/>
    </source>
</evidence>
<dbReference type="FunCoup" id="A0A194RQ90">
    <property type="interactions" value="9"/>
</dbReference>
<keyword evidence="5 9" id="KW-1133">Transmembrane helix</keyword>
<evidence type="ECO:0000256" key="1">
    <source>
        <dbReference type="ARBA" id="ARBA00004236"/>
    </source>
</evidence>
<dbReference type="EMBL" id="KQ459875">
    <property type="protein sequence ID" value="KPJ19657.1"/>
    <property type="molecule type" value="Genomic_DNA"/>
</dbReference>
<dbReference type="GO" id="GO:0005044">
    <property type="term" value="F:scavenger receptor activity"/>
    <property type="evidence" value="ECO:0007669"/>
    <property type="project" value="TreeGrafter"/>
</dbReference>
<dbReference type="Pfam" id="PF01130">
    <property type="entry name" value="CD36"/>
    <property type="match status" value="1"/>
</dbReference>
<sequence>MSMGIRNTADALPAHNKGLFLFLMLGFFSLGAACFILFLRPYDFFMQRQPLLSCLFLFLMLGFFSLGAACFILFLRPYDFFFSQKAILEDGGEIFEMWRKPEVKLYCRVYLFNVTNAEEYMAGKHHKLKLQEVGPYVYRERLEHEVLQFNENGTLSAIPRHPLAWEEELSEGNREDDIVYMPHIALLSIANVVSKQSFVTRFGLNNLISLTNTRPLARMTAREFMMGYSSELMTLGNTFMPGWIYFDKLGLIDRMYDFDGDYETIFTGTDDVTNSGLIDTYRGSTQLPQWEGRHCSNVQFASDGTKFKSGVGTNQSILFYRKSLCRAAPLIPVAEGTKGGLKGYMYTFPEHMLDNGKNIKENKCFCRKGKCLPEGLIDVTDCYYGFPIALSYPHFYKGDDILFSKVEGLKPNKEDHETRFWIQPDSGLPLDVSSKFQINMALDDISMITNTEGFSNMYLPMLWFDIRMFSLTPSLEQRFNLYLNVLPIVEKCAMYFCFIIGAALILITTYILTFKIMFKNYNNNRNRKCNFNFKTNLWFNQEKTNNKKARGDSVYAPCEIPLNDTESDNSDPQLDDKKQSFIKTHGDKIKELGNKLSGKVHDSVGNVTGTIKDELSQVKKAINERKSSLISPEAERSDSGEENYSHYKPVNQSDSDEDCKYLEVVDDGCEFDDSSVVFSRDTRTASAHNNQLYINIG</sequence>
<evidence type="ECO:0000256" key="4">
    <source>
        <dbReference type="ARBA" id="ARBA00022692"/>
    </source>
</evidence>
<evidence type="ECO:0000313" key="11">
    <source>
        <dbReference type="Proteomes" id="UP000053240"/>
    </source>
</evidence>
<reference evidence="10 11" key="1">
    <citation type="journal article" date="2015" name="Nat. Commun.">
        <title>Outbred genome sequencing and CRISPR/Cas9 gene editing in butterflies.</title>
        <authorList>
            <person name="Li X."/>
            <person name="Fan D."/>
            <person name="Zhang W."/>
            <person name="Liu G."/>
            <person name="Zhang L."/>
            <person name="Zhao L."/>
            <person name="Fang X."/>
            <person name="Chen L."/>
            <person name="Dong Y."/>
            <person name="Chen Y."/>
            <person name="Ding Y."/>
            <person name="Zhao R."/>
            <person name="Feng M."/>
            <person name="Zhu Y."/>
            <person name="Feng Y."/>
            <person name="Jiang X."/>
            <person name="Zhu D."/>
            <person name="Xiang H."/>
            <person name="Feng X."/>
            <person name="Li S."/>
            <person name="Wang J."/>
            <person name="Zhang G."/>
            <person name="Kronforst M.R."/>
            <person name="Wang W."/>
        </authorList>
    </citation>
    <scope>NUCLEOTIDE SEQUENCE [LARGE SCALE GENOMIC DNA]</scope>
    <source>
        <strain evidence="10">Ya'a_city_454_Pm</strain>
        <tissue evidence="10">Whole body</tissue>
    </source>
</reference>
<accession>A0A194RQ90</accession>
<gene>
    <name evidence="10" type="ORF">RR48_06517</name>
</gene>
<evidence type="ECO:0000256" key="3">
    <source>
        <dbReference type="ARBA" id="ARBA00022475"/>
    </source>
</evidence>
<comment type="subcellular location">
    <subcellularLocation>
        <location evidence="1">Cell membrane</location>
    </subcellularLocation>
</comment>
<keyword evidence="11" id="KW-1185">Reference proteome</keyword>
<organism evidence="10 11">
    <name type="scientific">Papilio machaon</name>
    <name type="common">Old World swallowtail butterfly</name>
    <dbReference type="NCBI Taxonomy" id="76193"/>
    <lineage>
        <taxon>Eukaryota</taxon>
        <taxon>Metazoa</taxon>
        <taxon>Ecdysozoa</taxon>
        <taxon>Arthropoda</taxon>
        <taxon>Hexapoda</taxon>
        <taxon>Insecta</taxon>
        <taxon>Pterygota</taxon>
        <taxon>Neoptera</taxon>
        <taxon>Endopterygota</taxon>
        <taxon>Lepidoptera</taxon>
        <taxon>Glossata</taxon>
        <taxon>Ditrysia</taxon>
        <taxon>Papilionoidea</taxon>
        <taxon>Papilionidae</taxon>
        <taxon>Papilioninae</taxon>
        <taxon>Papilio</taxon>
    </lineage>
</organism>
<dbReference type="GO" id="GO:0005737">
    <property type="term" value="C:cytoplasm"/>
    <property type="evidence" value="ECO:0007669"/>
    <property type="project" value="TreeGrafter"/>
</dbReference>